<evidence type="ECO:0000256" key="3">
    <source>
        <dbReference type="ARBA" id="ARBA00009914"/>
    </source>
</evidence>
<dbReference type="GO" id="GO:0005634">
    <property type="term" value="C:nucleus"/>
    <property type="evidence" value="ECO:0007669"/>
    <property type="project" value="UniProtKB-SubCell"/>
</dbReference>
<accession>A0AAN6ZXB4</accession>
<keyword evidence="4" id="KW-0158">Chromosome</keyword>
<evidence type="ECO:0000256" key="2">
    <source>
        <dbReference type="ARBA" id="ARBA00004584"/>
    </source>
</evidence>
<protein>
    <submittedName>
        <fullName evidence="12">Borealin N terminal-domain-containing protein</fullName>
    </submittedName>
</protein>
<dbReference type="PANTHER" id="PTHR16040:SF7">
    <property type="entry name" value="AUSTRALIN, ISOFORM A-RELATED"/>
    <property type="match status" value="1"/>
</dbReference>
<evidence type="ECO:0000256" key="6">
    <source>
        <dbReference type="ARBA" id="ARBA00022776"/>
    </source>
</evidence>
<evidence type="ECO:0000313" key="13">
    <source>
        <dbReference type="Proteomes" id="UP001302745"/>
    </source>
</evidence>
<evidence type="ECO:0000256" key="8">
    <source>
        <dbReference type="ARBA" id="ARBA00023306"/>
    </source>
</evidence>
<evidence type="ECO:0000256" key="1">
    <source>
        <dbReference type="ARBA" id="ARBA00004123"/>
    </source>
</evidence>
<feature type="compositionally biased region" description="Pro residues" evidence="10">
    <location>
        <begin position="345"/>
        <end position="358"/>
    </location>
</feature>
<evidence type="ECO:0000256" key="5">
    <source>
        <dbReference type="ARBA" id="ARBA00022618"/>
    </source>
</evidence>
<comment type="caution">
    <text evidence="12">The sequence shown here is derived from an EMBL/GenBank/DDBJ whole genome shotgun (WGS) entry which is preliminary data.</text>
</comment>
<dbReference type="GO" id="GO:0051301">
    <property type="term" value="P:cell division"/>
    <property type="evidence" value="ECO:0007669"/>
    <property type="project" value="UniProtKB-KW"/>
</dbReference>
<dbReference type="InterPro" id="IPR018867">
    <property type="entry name" value="Cell_div_borealin"/>
</dbReference>
<feature type="compositionally biased region" description="Low complexity" evidence="10">
    <location>
        <begin position="312"/>
        <end position="327"/>
    </location>
</feature>
<dbReference type="Proteomes" id="UP001302745">
    <property type="component" value="Unassembled WGS sequence"/>
</dbReference>
<feature type="compositionally biased region" description="Low complexity" evidence="10">
    <location>
        <begin position="359"/>
        <end position="396"/>
    </location>
</feature>
<keyword evidence="13" id="KW-1185">Reference proteome</keyword>
<organism evidence="12 13">
    <name type="scientific">Chaetomidium leptoderma</name>
    <dbReference type="NCBI Taxonomy" id="669021"/>
    <lineage>
        <taxon>Eukaryota</taxon>
        <taxon>Fungi</taxon>
        <taxon>Dikarya</taxon>
        <taxon>Ascomycota</taxon>
        <taxon>Pezizomycotina</taxon>
        <taxon>Sordariomycetes</taxon>
        <taxon>Sordariomycetidae</taxon>
        <taxon>Sordariales</taxon>
        <taxon>Chaetomiaceae</taxon>
        <taxon>Chaetomidium</taxon>
    </lineage>
</organism>
<dbReference type="Pfam" id="PF10444">
    <property type="entry name" value="Nbl1_Borealin_N"/>
    <property type="match status" value="1"/>
</dbReference>
<evidence type="ECO:0000256" key="7">
    <source>
        <dbReference type="ARBA" id="ARBA00023242"/>
    </source>
</evidence>
<feature type="compositionally biased region" description="Polar residues" evidence="10">
    <location>
        <begin position="14"/>
        <end position="31"/>
    </location>
</feature>
<dbReference type="GO" id="GO:0000775">
    <property type="term" value="C:chromosome, centromeric region"/>
    <property type="evidence" value="ECO:0007669"/>
    <property type="project" value="UniProtKB-SubCell"/>
</dbReference>
<gene>
    <name evidence="12" type="ORF">C8A00DRAFT_44667</name>
</gene>
<dbReference type="AlphaFoldDB" id="A0AAN6ZXB4"/>
<feature type="compositionally biased region" description="Low complexity" evidence="10">
    <location>
        <begin position="239"/>
        <end position="291"/>
    </location>
</feature>
<dbReference type="InterPro" id="IPR018851">
    <property type="entry name" value="Borealin_N"/>
</dbReference>
<proteinExistence type="inferred from homology"/>
<dbReference type="GO" id="GO:0000070">
    <property type="term" value="P:mitotic sister chromatid segregation"/>
    <property type="evidence" value="ECO:0007669"/>
    <property type="project" value="TreeGrafter"/>
</dbReference>
<dbReference type="GO" id="GO:0032133">
    <property type="term" value="C:chromosome passenger complex"/>
    <property type="evidence" value="ECO:0007669"/>
    <property type="project" value="TreeGrafter"/>
</dbReference>
<reference evidence="12" key="2">
    <citation type="submission" date="2023-05" db="EMBL/GenBank/DDBJ databases">
        <authorList>
            <consortium name="Lawrence Berkeley National Laboratory"/>
            <person name="Steindorff A."/>
            <person name="Hensen N."/>
            <person name="Bonometti L."/>
            <person name="Westerberg I."/>
            <person name="Brannstrom I.O."/>
            <person name="Guillou S."/>
            <person name="Cros-Aarteil S."/>
            <person name="Calhoun S."/>
            <person name="Haridas S."/>
            <person name="Kuo A."/>
            <person name="Mondo S."/>
            <person name="Pangilinan J."/>
            <person name="Riley R."/>
            <person name="Labutti K."/>
            <person name="Andreopoulos B."/>
            <person name="Lipzen A."/>
            <person name="Chen C."/>
            <person name="Yanf M."/>
            <person name="Daum C."/>
            <person name="Ng V."/>
            <person name="Clum A."/>
            <person name="Ohm R."/>
            <person name="Martin F."/>
            <person name="Silar P."/>
            <person name="Natvig D."/>
            <person name="Lalanne C."/>
            <person name="Gautier V."/>
            <person name="Ament-Velasquez S.L."/>
            <person name="Kruys A."/>
            <person name="Hutchinson M.I."/>
            <person name="Powell A.J."/>
            <person name="Barry K."/>
            <person name="Miller A.N."/>
            <person name="Grigoriev I.V."/>
            <person name="Debuchy R."/>
            <person name="Gladieux P."/>
            <person name="Thoren M.H."/>
            <person name="Johannesson H."/>
        </authorList>
    </citation>
    <scope>NUCLEOTIDE SEQUENCE</scope>
    <source>
        <strain evidence="12">CBS 538.74</strain>
    </source>
</reference>
<reference evidence="12" key="1">
    <citation type="journal article" date="2023" name="Mol. Phylogenet. Evol.">
        <title>Genome-scale phylogeny and comparative genomics of the fungal order Sordariales.</title>
        <authorList>
            <person name="Hensen N."/>
            <person name="Bonometti L."/>
            <person name="Westerberg I."/>
            <person name="Brannstrom I.O."/>
            <person name="Guillou S."/>
            <person name="Cros-Aarteil S."/>
            <person name="Calhoun S."/>
            <person name="Haridas S."/>
            <person name="Kuo A."/>
            <person name="Mondo S."/>
            <person name="Pangilinan J."/>
            <person name="Riley R."/>
            <person name="LaButti K."/>
            <person name="Andreopoulos B."/>
            <person name="Lipzen A."/>
            <person name="Chen C."/>
            <person name="Yan M."/>
            <person name="Daum C."/>
            <person name="Ng V."/>
            <person name="Clum A."/>
            <person name="Steindorff A."/>
            <person name="Ohm R.A."/>
            <person name="Martin F."/>
            <person name="Silar P."/>
            <person name="Natvig D.O."/>
            <person name="Lalanne C."/>
            <person name="Gautier V."/>
            <person name="Ament-Velasquez S.L."/>
            <person name="Kruys A."/>
            <person name="Hutchinson M.I."/>
            <person name="Powell A.J."/>
            <person name="Barry K."/>
            <person name="Miller A.N."/>
            <person name="Grigoriev I.V."/>
            <person name="Debuchy R."/>
            <person name="Gladieux P."/>
            <person name="Hiltunen Thoren M."/>
            <person name="Johannesson H."/>
        </authorList>
    </citation>
    <scope>NUCLEOTIDE SEQUENCE</scope>
    <source>
        <strain evidence="12">CBS 538.74</strain>
    </source>
</reference>
<feature type="compositionally biased region" description="Polar residues" evidence="10">
    <location>
        <begin position="115"/>
        <end position="127"/>
    </location>
</feature>
<evidence type="ECO:0000313" key="12">
    <source>
        <dbReference type="EMBL" id="KAK4152271.1"/>
    </source>
</evidence>
<sequence length="411" mass="42696">MQPLSSRKRKSDQLEMSSDDQYTVDMTSQKIPTKGGSPHPQESPYKRQRVGITLAQKQALIDNLQLELTERARKLRANYNIHAQSLRTRIEIRVNRIPLSLRRLTMGELLERYSTDQQQKPSATTGSLRGPPVPAKDGPSRPPTRGAVGSARPVKRPSHEISGGDKENEAQTPQKKSRANTAADIARNPAHVLSPTTSNSRIAPRTVATPVRSGIARPAVTPGRAAVATNILNKMVDGARSTARTAATATTSTRKTLTSTTMGNSTNTSSSTATGTGTTTSAASAAAAAAAARRKRGATVSAAANHHPPRPATRTARRASGQSESSDGGSGGGTSTVVRNKRPMTAPPGAQPKPPAPQPTAAAAGRRTVMGTIKKGVAGATTTTKKAPPAPKAAGAAAGGGGTGRVLRKRA</sequence>
<comment type="similarity">
    <text evidence="3">Belongs to the borealin family.</text>
</comment>
<keyword evidence="7" id="KW-0539">Nucleus</keyword>
<keyword evidence="9" id="KW-0137">Centromere</keyword>
<evidence type="ECO:0000256" key="10">
    <source>
        <dbReference type="SAM" id="MobiDB-lite"/>
    </source>
</evidence>
<feature type="compositionally biased region" description="Basic and acidic residues" evidence="10">
    <location>
        <begin position="157"/>
        <end position="169"/>
    </location>
</feature>
<dbReference type="GO" id="GO:0051233">
    <property type="term" value="C:spindle midzone"/>
    <property type="evidence" value="ECO:0007669"/>
    <property type="project" value="TreeGrafter"/>
</dbReference>
<feature type="domain" description="Borealin N-terminal" evidence="11">
    <location>
        <begin position="56"/>
        <end position="111"/>
    </location>
</feature>
<keyword evidence="5" id="KW-0132">Cell division</keyword>
<evidence type="ECO:0000256" key="9">
    <source>
        <dbReference type="ARBA" id="ARBA00023328"/>
    </source>
</evidence>
<feature type="compositionally biased region" description="Basic residues" evidence="10">
    <location>
        <begin position="1"/>
        <end position="10"/>
    </location>
</feature>
<feature type="region of interest" description="Disordered" evidence="10">
    <location>
        <begin position="113"/>
        <end position="185"/>
    </location>
</feature>
<feature type="region of interest" description="Disordered" evidence="10">
    <location>
        <begin position="239"/>
        <end position="411"/>
    </location>
</feature>
<feature type="region of interest" description="Disordered" evidence="10">
    <location>
        <begin position="1"/>
        <end position="44"/>
    </location>
</feature>
<dbReference type="EMBL" id="MU856981">
    <property type="protein sequence ID" value="KAK4152271.1"/>
    <property type="molecule type" value="Genomic_DNA"/>
</dbReference>
<comment type="subcellular location">
    <subcellularLocation>
        <location evidence="2">Chromosome</location>
        <location evidence="2">Centromere</location>
    </subcellularLocation>
    <subcellularLocation>
        <location evidence="1">Nucleus</location>
    </subcellularLocation>
</comment>
<evidence type="ECO:0000259" key="11">
    <source>
        <dbReference type="Pfam" id="PF10444"/>
    </source>
</evidence>
<dbReference type="PANTHER" id="PTHR16040">
    <property type="entry name" value="AUSTRALIN, ISOFORM A-RELATED"/>
    <property type="match status" value="1"/>
</dbReference>
<name>A0AAN6ZXB4_9PEZI</name>
<keyword evidence="6" id="KW-0498">Mitosis</keyword>
<keyword evidence="8" id="KW-0131">Cell cycle</keyword>
<evidence type="ECO:0000256" key="4">
    <source>
        <dbReference type="ARBA" id="ARBA00022454"/>
    </source>
</evidence>